<feature type="transmembrane region" description="Helical" evidence="5">
    <location>
        <begin position="307"/>
        <end position="327"/>
    </location>
</feature>
<protein>
    <submittedName>
        <fullName evidence="7">MFS general substrate transporter</fullName>
    </submittedName>
</protein>
<feature type="transmembrane region" description="Helical" evidence="5">
    <location>
        <begin position="406"/>
        <end position="425"/>
    </location>
</feature>
<feature type="transmembrane region" description="Helical" evidence="5">
    <location>
        <begin position="82"/>
        <end position="100"/>
    </location>
</feature>
<reference evidence="7 8" key="1">
    <citation type="journal article" date="2016" name="Mol. Biol. Evol.">
        <title>Comparative Genomics of Early-Diverging Mushroom-Forming Fungi Provides Insights into the Origins of Lignocellulose Decay Capabilities.</title>
        <authorList>
            <person name="Nagy L.G."/>
            <person name="Riley R."/>
            <person name="Tritt A."/>
            <person name="Adam C."/>
            <person name="Daum C."/>
            <person name="Floudas D."/>
            <person name="Sun H."/>
            <person name="Yadav J.S."/>
            <person name="Pangilinan J."/>
            <person name="Larsson K.H."/>
            <person name="Matsuura K."/>
            <person name="Barry K."/>
            <person name="Labutti K."/>
            <person name="Kuo R."/>
            <person name="Ohm R.A."/>
            <person name="Bhattacharya S.S."/>
            <person name="Shirouzu T."/>
            <person name="Yoshinaga Y."/>
            <person name="Martin F.M."/>
            <person name="Grigoriev I.V."/>
            <person name="Hibbett D.S."/>
        </authorList>
    </citation>
    <scope>NUCLEOTIDE SEQUENCE [LARGE SCALE GENOMIC DNA]</scope>
    <source>
        <strain evidence="7 8">HHB12029</strain>
    </source>
</reference>
<evidence type="ECO:0000256" key="3">
    <source>
        <dbReference type="ARBA" id="ARBA00022989"/>
    </source>
</evidence>
<dbReference type="AlphaFoldDB" id="A0A165EJ98"/>
<keyword evidence="3 5" id="KW-1133">Transmembrane helix</keyword>
<dbReference type="EMBL" id="KV426137">
    <property type="protein sequence ID" value="KZV87065.1"/>
    <property type="molecule type" value="Genomic_DNA"/>
</dbReference>
<evidence type="ECO:0000256" key="5">
    <source>
        <dbReference type="SAM" id="Phobius"/>
    </source>
</evidence>
<evidence type="ECO:0000256" key="1">
    <source>
        <dbReference type="ARBA" id="ARBA00004141"/>
    </source>
</evidence>
<feature type="transmembrane region" description="Helical" evidence="5">
    <location>
        <begin position="347"/>
        <end position="367"/>
    </location>
</feature>
<dbReference type="Gene3D" id="1.20.1250.20">
    <property type="entry name" value="MFS general substrate transporter like domains"/>
    <property type="match status" value="1"/>
</dbReference>
<dbReference type="GO" id="GO:0022857">
    <property type="term" value="F:transmembrane transporter activity"/>
    <property type="evidence" value="ECO:0007669"/>
    <property type="project" value="InterPro"/>
</dbReference>
<dbReference type="InParanoid" id="A0A165EJ98"/>
<dbReference type="InterPro" id="IPR036259">
    <property type="entry name" value="MFS_trans_sf"/>
</dbReference>
<evidence type="ECO:0000256" key="2">
    <source>
        <dbReference type="ARBA" id="ARBA00022692"/>
    </source>
</evidence>
<dbReference type="InterPro" id="IPR011701">
    <property type="entry name" value="MFS"/>
</dbReference>
<evidence type="ECO:0000259" key="6">
    <source>
        <dbReference type="PROSITE" id="PS50850"/>
    </source>
</evidence>
<dbReference type="PANTHER" id="PTHR23501">
    <property type="entry name" value="MAJOR FACILITATOR SUPERFAMILY"/>
    <property type="match status" value="1"/>
</dbReference>
<proteinExistence type="predicted"/>
<feature type="transmembrane region" description="Helical" evidence="5">
    <location>
        <begin position="112"/>
        <end position="131"/>
    </location>
</feature>
<feature type="transmembrane region" description="Helical" evidence="5">
    <location>
        <begin position="374"/>
        <end position="394"/>
    </location>
</feature>
<feature type="transmembrane region" description="Helical" evidence="5">
    <location>
        <begin position="200"/>
        <end position="220"/>
    </location>
</feature>
<accession>A0A165EJ98</accession>
<dbReference type="Pfam" id="PF07690">
    <property type="entry name" value="MFS_1"/>
    <property type="match status" value="1"/>
</dbReference>
<dbReference type="InterPro" id="IPR020846">
    <property type="entry name" value="MFS_dom"/>
</dbReference>
<feature type="transmembrane region" description="Helical" evidence="5">
    <location>
        <begin position="437"/>
        <end position="458"/>
    </location>
</feature>
<feature type="transmembrane region" description="Helical" evidence="5">
    <location>
        <begin position="45"/>
        <end position="70"/>
    </location>
</feature>
<dbReference type="SUPFAM" id="SSF103473">
    <property type="entry name" value="MFS general substrate transporter"/>
    <property type="match status" value="1"/>
</dbReference>
<evidence type="ECO:0000313" key="8">
    <source>
        <dbReference type="Proteomes" id="UP000077266"/>
    </source>
</evidence>
<feature type="transmembrane region" description="Helical" evidence="5">
    <location>
        <begin position="170"/>
        <end position="194"/>
    </location>
</feature>
<feature type="transmembrane region" description="Helical" evidence="5">
    <location>
        <begin position="137"/>
        <end position="158"/>
    </location>
</feature>
<sequence>MASPPPSVQTIDHQMKKGDEDNTVTVQELRVTDPSPNPPKRGGSFWLIFFALAVSMYEAAFELCAVGMALPSIAEDLNAVDFVWVGSAYALASCCALPMTGGLAQAFGRRDVMIGSLIVFAVGATICGAAPNMNALIAGRVVQGLGGGGILSLPTIILSDLVPLKQRGAYNGLLGVCWSTAIATGAVIGGALSGSGKWRWIFYMNLPITALALGLVVGFLKVARPKGSFSAKLKKLDWTGNFIIVASTCACCIALTWAGIKFPWSSARILVPLCGGLAGMVLFVIWEVKFASTPLIPFHLLSHRTTVIGYFNTFLNALIAINCIYYFPVYLQACKGFSPMRAGGLGWLGISLTVGPFGIVAGLSVVILKRYRPIIAFGWATTLVGLGLWTTLHVDSSTGTIVGYQLVWGVGVGALYTTLYFPVLAPVPVEANARALAFFNFLRSFGQVWGVTIGASVLQNQLLHKLPTEFVQSLPSGVQLAYTAIRSLENQKEPLRSMVREAFAESERLVWITVLGIAATGAATMLFMQEVKMHEYTDSDWGIEEEREGRSDRAAA</sequence>
<feature type="transmembrane region" description="Helical" evidence="5">
    <location>
        <begin position="509"/>
        <end position="528"/>
    </location>
</feature>
<feature type="transmembrane region" description="Helical" evidence="5">
    <location>
        <begin position="266"/>
        <end position="286"/>
    </location>
</feature>
<feature type="transmembrane region" description="Helical" evidence="5">
    <location>
        <begin position="241"/>
        <end position="260"/>
    </location>
</feature>
<keyword evidence="2 5" id="KW-0812">Transmembrane</keyword>
<dbReference type="GO" id="GO:0005886">
    <property type="term" value="C:plasma membrane"/>
    <property type="evidence" value="ECO:0007669"/>
    <property type="project" value="TreeGrafter"/>
</dbReference>
<keyword evidence="4 5" id="KW-0472">Membrane</keyword>
<evidence type="ECO:0000313" key="7">
    <source>
        <dbReference type="EMBL" id="KZV87065.1"/>
    </source>
</evidence>
<dbReference type="PROSITE" id="PS50850">
    <property type="entry name" value="MFS"/>
    <property type="match status" value="1"/>
</dbReference>
<organism evidence="7 8">
    <name type="scientific">Exidia glandulosa HHB12029</name>
    <dbReference type="NCBI Taxonomy" id="1314781"/>
    <lineage>
        <taxon>Eukaryota</taxon>
        <taxon>Fungi</taxon>
        <taxon>Dikarya</taxon>
        <taxon>Basidiomycota</taxon>
        <taxon>Agaricomycotina</taxon>
        <taxon>Agaricomycetes</taxon>
        <taxon>Auriculariales</taxon>
        <taxon>Exidiaceae</taxon>
        <taxon>Exidia</taxon>
    </lineage>
</organism>
<feature type="domain" description="Major facilitator superfamily (MFS) profile" evidence="6">
    <location>
        <begin position="48"/>
        <end position="533"/>
    </location>
</feature>
<dbReference type="Proteomes" id="UP000077266">
    <property type="component" value="Unassembled WGS sequence"/>
</dbReference>
<dbReference type="STRING" id="1314781.A0A165EJ98"/>
<evidence type="ECO:0000256" key="4">
    <source>
        <dbReference type="ARBA" id="ARBA00023136"/>
    </source>
</evidence>
<name>A0A165EJ98_EXIGL</name>
<gene>
    <name evidence="7" type="ORF">EXIGLDRAFT_724135</name>
</gene>
<keyword evidence="8" id="KW-1185">Reference proteome</keyword>
<dbReference type="PANTHER" id="PTHR23501:SF102">
    <property type="entry name" value="DRUG TRANSPORTER, PUTATIVE (AFU_ORTHOLOGUE AFUA_3G08530)-RELATED"/>
    <property type="match status" value="1"/>
</dbReference>
<dbReference type="OrthoDB" id="3437016at2759"/>
<comment type="subcellular location">
    <subcellularLocation>
        <location evidence="1">Membrane</location>
        <topology evidence="1">Multi-pass membrane protein</topology>
    </subcellularLocation>
</comment>